<sequence>MKGLLAGLCGFALSLALFLSGAAVATFILNGNPAREPRLDMNQSGIWTEQPRAVNTAAQQYERLPARSAPADATEPVVNAKDNESTGGPASVPTVTARGKEASEDLAPKPELTTTSNGGEKERLSEPLDMAPTGSIETAPGEVQPAFETRPTAHVDWCANRYRSYRARDNSYTSFSGGRRTCISPYMDAAGTPSEDDFPPPTPGENADAFPTEMDLSADASGVGNLSLEHVDYCFSRYRSYRPEDNTYQPYDGGPRRQCR</sequence>
<evidence type="ECO:0000256" key="6">
    <source>
        <dbReference type="ARBA" id="ARBA00025321"/>
    </source>
</evidence>
<dbReference type="Proteomes" id="UP000094025">
    <property type="component" value="Unassembled WGS sequence"/>
</dbReference>
<dbReference type="GO" id="GO:0016020">
    <property type="term" value="C:membrane"/>
    <property type="evidence" value="ECO:0007669"/>
    <property type="project" value="UniProtKB-SubCell"/>
</dbReference>
<evidence type="ECO:0000256" key="1">
    <source>
        <dbReference type="ARBA" id="ARBA00004167"/>
    </source>
</evidence>
<keyword evidence="8" id="KW-0732">Signal</keyword>
<feature type="chain" id="PRO_5008097067" description="Lectin-like protein BA14k" evidence="8">
    <location>
        <begin position="26"/>
        <end position="260"/>
    </location>
</feature>
<keyword evidence="5" id="KW-0430">Lectin</keyword>
<dbReference type="STRING" id="1472378.AU381_17735"/>
<dbReference type="RefSeq" id="WP_064243582.1">
    <property type="nucleotide sequence ID" value="NZ_LPUX01000064.1"/>
</dbReference>
<evidence type="ECO:0000313" key="10">
    <source>
        <dbReference type="Proteomes" id="UP000094025"/>
    </source>
</evidence>
<dbReference type="GO" id="GO:0030246">
    <property type="term" value="F:carbohydrate binding"/>
    <property type="evidence" value="ECO:0007669"/>
    <property type="project" value="UniProtKB-KW"/>
</dbReference>
<accession>A0A178XP49</accession>
<feature type="signal peptide" evidence="8">
    <location>
        <begin position="1"/>
        <end position="25"/>
    </location>
</feature>
<dbReference type="Pfam" id="PF07886">
    <property type="entry name" value="BA14K"/>
    <property type="match status" value="2"/>
</dbReference>
<evidence type="ECO:0000256" key="7">
    <source>
        <dbReference type="SAM" id="MobiDB-lite"/>
    </source>
</evidence>
<feature type="compositionally biased region" description="Basic and acidic residues" evidence="7">
    <location>
        <begin position="98"/>
        <end position="108"/>
    </location>
</feature>
<dbReference type="EMBL" id="LPUX01000064">
    <property type="protein sequence ID" value="OAP36355.1"/>
    <property type="molecule type" value="Genomic_DNA"/>
</dbReference>
<dbReference type="OrthoDB" id="8117189at2"/>
<evidence type="ECO:0000256" key="4">
    <source>
        <dbReference type="ARBA" id="ARBA00022475"/>
    </source>
</evidence>
<keyword evidence="10" id="KW-1185">Reference proteome</keyword>
<protein>
    <recommendedName>
        <fullName evidence="3">Lectin-like protein BA14k</fullName>
    </recommendedName>
</protein>
<evidence type="ECO:0000256" key="8">
    <source>
        <dbReference type="SAM" id="SignalP"/>
    </source>
</evidence>
<evidence type="ECO:0000256" key="3">
    <source>
        <dbReference type="ARBA" id="ARBA00020552"/>
    </source>
</evidence>
<keyword evidence="4" id="KW-0472">Membrane</keyword>
<comment type="similarity">
    <text evidence="2">Belongs to the BA14k family.</text>
</comment>
<proteinExistence type="inferred from homology"/>
<reference evidence="9 10" key="1">
    <citation type="journal article" date="2016" name="Int. J. Syst. Evol. Microbiol.">
        <title>Ensifer glycinis sp. nov., an novel rhizobial species associated with Glycine spp.</title>
        <authorList>
            <person name="Yan H."/>
            <person name="Yan J."/>
            <person name="Sui X.H."/>
            <person name="Wang E.T."/>
            <person name="Chen W.X."/>
            <person name="Zhang X.X."/>
            <person name="Chen W.F."/>
        </authorList>
    </citation>
    <scope>NUCLEOTIDE SEQUENCE [LARGE SCALE GENOMIC DNA]</scope>
    <source>
        <strain evidence="9 10">CCBAU 23380</strain>
    </source>
</reference>
<organism evidence="9 10">
    <name type="scientific">Sinorhizobium glycinis</name>
    <dbReference type="NCBI Taxonomy" id="1472378"/>
    <lineage>
        <taxon>Bacteria</taxon>
        <taxon>Pseudomonadati</taxon>
        <taxon>Pseudomonadota</taxon>
        <taxon>Alphaproteobacteria</taxon>
        <taxon>Hyphomicrobiales</taxon>
        <taxon>Rhizobiaceae</taxon>
        <taxon>Sinorhizobium/Ensifer group</taxon>
        <taxon>Sinorhizobium</taxon>
    </lineage>
</organism>
<dbReference type="AlphaFoldDB" id="A0A178XP49"/>
<name>A0A178XP49_9HYPH</name>
<feature type="region of interest" description="Disordered" evidence="7">
    <location>
        <begin position="65"/>
        <end position="133"/>
    </location>
</feature>
<comment type="subcellular location">
    <subcellularLocation>
        <location evidence="1">Membrane</location>
        <topology evidence="1">Single-pass membrane protein</topology>
    </subcellularLocation>
</comment>
<comment type="caution">
    <text evidence="9">The sequence shown here is derived from an EMBL/GenBank/DDBJ whole genome shotgun (WGS) entry which is preliminary data.</text>
</comment>
<comment type="function">
    <text evidence="6">Has immunoglobulin-binding and hemagglutination properties, and can bind to mannose. Essential for virulence. May be involved in LPS biosynthesis or polysaccharide transport.</text>
</comment>
<evidence type="ECO:0000256" key="2">
    <source>
        <dbReference type="ARBA" id="ARBA00010270"/>
    </source>
</evidence>
<evidence type="ECO:0000256" key="5">
    <source>
        <dbReference type="ARBA" id="ARBA00022734"/>
    </source>
</evidence>
<keyword evidence="4" id="KW-1003">Cell membrane</keyword>
<gene>
    <name evidence="9" type="ORF">AU381_17735</name>
</gene>
<evidence type="ECO:0000313" key="9">
    <source>
        <dbReference type="EMBL" id="OAP36355.1"/>
    </source>
</evidence>
<dbReference type="InterPro" id="IPR012413">
    <property type="entry name" value="BA14K"/>
</dbReference>